<comment type="caution">
    <text evidence="2">The sequence shown here is derived from an EMBL/GenBank/DDBJ whole genome shotgun (WGS) entry which is preliminary data.</text>
</comment>
<reference evidence="2 3" key="1">
    <citation type="submission" date="2017-08" db="EMBL/GenBank/DDBJ databases">
        <title>WGS of Clinical strains of the CDC Group NO-1 linked to zoonotic infections in humans.</title>
        <authorList>
            <person name="Bernier A.-M."/>
            <person name="Bernard K."/>
        </authorList>
    </citation>
    <scope>NUCLEOTIDE SEQUENCE [LARGE SCALE GENOMIC DNA]</scope>
    <source>
        <strain evidence="2 3">NML79-0751</strain>
    </source>
</reference>
<protein>
    <submittedName>
        <fullName evidence="2">Aminoglycoside phosphotransferase</fullName>
    </submittedName>
</protein>
<dbReference type="PANTHER" id="PTHR43883:SF1">
    <property type="entry name" value="GLUCONOKINASE"/>
    <property type="match status" value="1"/>
</dbReference>
<dbReference type="InterPro" id="IPR027417">
    <property type="entry name" value="P-loop_NTPase"/>
</dbReference>
<dbReference type="GO" id="GO:0016740">
    <property type="term" value="F:transferase activity"/>
    <property type="evidence" value="ECO:0007669"/>
    <property type="project" value="UniProtKB-KW"/>
</dbReference>
<evidence type="ECO:0000313" key="2">
    <source>
        <dbReference type="EMBL" id="PAT40736.1"/>
    </source>
</evidence>
<keyword evidence="2" id="KW-0808">Transferase</keyword>
<evidence type="ECO:0000256" key="1">
    <source>
        <dbReference type="SAM" id="MobiDB-lite"/>
    </source>
</evidence>
<evidence type="ECO:0000313" key="3">
    <source>
        <dbReference type="Proteomes" id="UP000218644"/>
    </source>
</evidence>
<dbReference type="SUPFAM" id="SSF52540">
    <property type="entry name" value="P-loop containing nucleoside triphosphate hydrolases"/>
    <property type="match status" value="1"/>
</dbReference>
<organism evidence="2 3">
    <name type="scientific">Vandammella animalimorsus</name>
    <dbReference type="NCBI Taxonomy" id="2029117"/>
    <lineage>
        <taxon>Bacteria</taxon>
        <taxon>Pseudomonadati</taxon>
        <taxon>Pseudomonadota</taxon>
        <taxon>Betaproteobacteria</taxon>
        <taxon>Burkholderiales</taxon>
        <taxon>Comamonadaceae</taxon>
        <taxon>Vandammella</taxon>
    </lineage>
</organism>
<dbReference type="Gene3D" id="3.90.1200.10">
    <property type="match status" value="1"/>
</dbReference>
<dbReference type="InterPro" id="IPR052732">
    <property type="entry name" value="Cell-binding_unc_protein"/>
</dbReference>
<gene>
    <name evidence="2" type="ORF">CK623_05110</name>
</gene>
<dbReference type="SUPFAM" id="SSF56112">
    <property type="entry name" value="Protein kinase-like (PK-like)"/>
    <property type="match status" value="1"/>
</dbReference>
<dbReference type="Gene3D" id="3.40.50.300">
    <property type="entry name" value="P-loop containing nucleotide triphosphate hydrolases"/>
    <property type="match status" value="1"/>
</dbReference>
<dbReference type="AlphaFoldDB" id="A0A2A2AS99"/>
<accession>A0A2A2AS99</accession>
<dbReference type="Proteomes" id="UP000218644">
    <property type="component" value="Unassembled WGS sequence"/>
</dbReference>
<dbReference type="EMBL" id="NSJD01000004">
    <property type="protein sequence ID" value="PAT40736.1"/>
    <property type="molecule type" value="Genomic_DNA"/>
</dbReference>
<sequence length="589" mass="64906">MGASISMNSKGRSAGRAWGRTCGMGGARRGIIAAALPVFFSLTLAPDRTERLNRRMNAMTLPSTAHHKPERGTDAADLQALRQALQARGQRDAQLLQTHISWLLLGHEQAWKIKKPVRLPFADFSTLAQRRHFCDEELRLNQRLAPQLYLDVQPLWRNAQGLLDFDPSAPGQPAAEWAVRMRRFADDALLRTRLEAGAAPLPAALHQLGQRLARFHAQGAGAVVPQAEYGSVERIEADVRALFAPLQRSAFAALVPQWQAWLDRQCAALRPIWQARRAGGFVREGHGDLHLGNLVMLGDAIVPFDCIEFQPAMRWIDVANDMAFLSMDLHAHGRSDLAAHVMDGWLQHSGDFAALQTWRFYEVYRALVRAMVAQISPPAVGPAEADAPPAGQQYAHCARQWCQAAPAPALFITCGASGSGKSTVAAACMEQLGAIRIRSDVERKRLFGLDALADSHAQGLDIYTPEATRRTFARLGELAEAALQAGWPVVVDAAFLQREQRDALRALAQRLRLPFAILACEAPAQTLRQRIAQRRSAAQDPSEASPELVAQQLQGRQPWGEEELPFVRRIDTSAPHWRAALAAQLQAQR</sequence>
<proteinExistence type="predicted"/>
<name>A0A2A2AS99_9BURK</name>
<dbReference type="InterPro" id="IPR011009">
    <property type="entry name" value="Kinase-like_dom_sf"/>
</dbReference>
<feature type="region of interest" description="Disordered" evidence="1">
    <location>
        <begin position="533"/>
        <end position="557"/>
    </location>
</feature>
<dbReference type="PANTHER" id="PTHR43883">
    <property type="entry name" value="SLR0207 PROTEIN"/>
    <property type="match status" value="1"/>
</dbReference>
<dbReference type="Pfam" id="PF13671">
    <property type="entry name" value="AAA_33"/>
    <property type="match status" value="1"/>
</dbReference>